<evidence type="ECO:0000313" key="1">
    <source>
        <dbReference type="EMBL" id="AFE06384.1"/>
    </source>
</evidence>
<accession>H8MZ29</accession>
<reference evidence="1 2" key="1">
    <citation type="journal article" date="2012" name="J. Bacteriol.">
        <title>Complete Genome Sequence of the Fruiting Myxobacterium Corallococcus coralloides DSM 2259.</title>
        <authorList>
            <person name="Huntley S."/>
            <person name="Zhang Y."/>
            <person name="Treuner-Lange A."/>
            <person name="Kneip S."/>
            <person name="Sensen C.W."/>
            <person name="Sogaard-Andersen L."/>
        </authorList>
    </citation>
    <scope>NUCLEOTIDE SEQUENCE [LARGE SCALE GENOMIC DNA]</scope>
    <source>
        <strain evidence="2">ATCC 25202 / DSM 2259 / NBRC 100086 / M2</strain>
    </source>
</reference>
<reference evidence="2" key="2">
    <citation type="submission" date="2012-03" db="EMBL/GenBank/DDBJ databases">
        <title>Genome sequence of the fruiting myxobacterium Corallococcus coralloides DSM 2259.</title>
        <authorList>
            <person name="Huntley S."/>
            <person name="Zhang Y."/>
            <person name="Treuner-Lange A."/>
            <person name="Sensen C.W."/>
            <person name="Sogaard-Andersen L."/>
        </authorList>
    </citation>
    <scope>NUCLEOTIDE SEQUENCE [LARGE SCALE GENOMIC DNA]</scope>
    <source>
        <strain evidence="2">ATCC 25202 / DSM 2259 / NBRC 100086 / M2</strain>
    </source>
</reference>
<proteinExistence type="predicted"/>
<organism evidence="1 2">
    <name type="scientific">Corallococcus coralloides (strain ATCC 25202 / DSM 2259 / NBRC 100086 / M2)</name>
    <name type="common">Myxococcus coralloides</name>
    <dbReference type="NCBI Taxonomy" id="1144275"/>
    <lineage>
        <taxon>Bacteria</taxon>
        <taxon>Pseudomonadati</taxon>
        <taxon>Myxococcota</taxon>
        <taxon>Myxococcia</taxon>
        <taxon>Myxococcales</taxon>
        <taxon>Cystobacterineae</taxon>
        <taxon>Myxococcaceae</taxon>
        <taxon>Corallococcus</taxon>
    </lineage>
</organism>
<dbReference type="OrthoDB" id="5513094at2"/>
<dbReference type="RefSeq" id="WP_014398255.1">
    <property type="nucleotide sequence ID" value="NC_017030.1"/>
</dbReference>
<evidence type="ECO:0000313" key="2">
    <source>
        <dbReference type="Proteomes" id="UP000007587"/>
    </source>
</evidence>
<dbReference type="AlphaFoldDB" id="H8MZ29"/>
<protein>
    <submittedName>
        <fullName evidence="1">Uncharacterized protein</fullName>
    </submittedName>
</protein>
<dbReference type="KEGG" id="ccx:COCOR_05465"/>
<dbReference type="HOGENOM" id="CLU_2012797_0_0_7"/>
<dbReference type="Proteomes" id="UP000007587">
    <property type="component" value="Chromosome"/>
</dbReference>
<keyword evidence="2" id="KW-1185">Reference proteome</keyword>
<dbReference type="EMBL" id="CP003389">
    <property type="protein sequence ID" value="AFE06384.1"/>
    <property type="molecule type" value="Genomic_DNA"/>
</dbReference>
<dbReference type="InParanoid" id="H8MZ29"/>
<name>H8MZ29_CORCM</name>
<gene>
    <name evidence="1" type="ordered locus">COCOR_05465</name>
</gene>
<sequence>MQVADVWSSREVWLRALNDFLGATLQLVEGSESFGNDAAGATLRDTVSRARPGVMIEHVVQMQATQVDGGEVQVWALVFFFVDRRRVAPAGQCFLALQWEDGRWSSRRWEADVYGEWTGLETLD</sequence>